<feature type="region of interest" description="Disordered" evidence="1">
    <location>
        <begin position="1161"/>
        <end position="1190"/>
    </location>
</feature>
<dbReference type="InterPro" id="IPR042201">
    <property type="entry name" value="FH2_Formin_sf"/>
</dbReference>
<feature type="region of interest" description="Disordered" evidence="1">
    <location>
        <begin position="1308"/>
        <end position="1340"/>
    </location>
</feature>
<feature type="compositionally biased region" description="Low complexity" evidence="1">
    <location>
        <begin position="2076"/>
        <end position="2104"/>
    </location>
</feature>
<dbReference type="SMART" id="SM01326">
    <property type="entry name" value="PTEN_C2"/>
    <property type="match status" value="1"/>
</dbReference>
<dbReference type="SUPFAM" id="SSF101447">
    <property type="entry name" value="Formin homology 2 domain (FH2 domain)"/>
    <property type="match status" value="2"/>
</dbReference>
<feature type="region of interest" description="Disordered" evidence="1">
    <location>
        <begin position="1976"/>
        <end position="2016"/>
    </location>
</feature>
<dbReference type="InterPro" id="IPR015425">
    <property type="entry name" value="FH2_Formin"/>
</dbReference>
<feature type="region of interest" description="Disordered" evidence="1">
    <location>
        <begin position="1403"/>
        <end position="1451"/>
    </location>
</feature>
<dbReference type="OrthoDB" id="1668162at2759"/>
<dbReference type="Proteomes" id="UP000244803">
    <property type="component" value="Chromosome 3"/>
</dbReference>
<dbReference type="PANTHER" id="PTHR45725">
    <property type="entry name" value="FORMIN HOMOLOGY 2 FAMILY MEMBER"/>
    <property type="match status" value="1"/>
</dbReference>
<feature type="compositionally biased region" description="Low complexity" evidence="1">
    <location>
        <begin position="1423"/>
        <end position="1439"/>
    </location>
</feature>
<name>A0A976M5X5_THEOR</name>
<evidence type="ECO:0000313" key="3">
    <source>
        <dbReference type="EMBL" id="UKJ89036.2"/>
    </source>
</evidence>
<dbReference type="Gene3D" id="2.60.40.1110">
    <property type="match status" value="1"/>
</dbReference>
<dbReference type="PANTHER" id="PTHR45725:SF1">
    <property type="entry name" value="DISHEVELLED ASSOCIATED ACTIVATOR OF MORPHOGENESIS, ISOFORM D"/>
    <property type="match status" value="1"/>
</dbReference>
<protein>
    <recommendedName>
        <fullName evidence="2">C2 tensin-type domain-containing protein</fullName>
    </recommendedName>
</protein>
<feature type="region of interest" description="Disordered" evidence="1">
    <location>
        <begin position="1"/>
        <end position="34"/>
    </location>
</feature>
<dbReference type="EMBL" id="CP056066">
    <property type="protein sequence ID" value="UKJ89036.2"/>
    <property type="molecule type" value="Genomic_DNA"/>
</dbReference>
<dbReference type="InterPro" id="IPR051425">
    <property type="entry name" value="Formin_Homology"/>
</dbReference>
<evidence type="ECO:0000256" key="1">
    <source>
        <dbReference type="SAM" id="MobiDB-lite"/>
    </source>
</evidence>
<dbReference type="Gene3D" id="3.90.190.10">
    <property type="entry name" value="Protein tyrosine phosphatase superfamily"/>
    <property type="match status" value="1"/>
</dbReference>
<dbReference type="Gene3D" id="1.20.58.2220">
    <property type="entry name" value="Formin, FH2 domain"/>
    <property type="match status" value="2"/>
</dbReference>
<dbReference type="InterPro" id="IPR014020">
    <property type="entry name" value="Tensin_C2-dom"/>
</dbReference>
<feature type="compositionally biased region" description="Basic and acidic residues" evidence="1">
    <location>
        <begin position="10"/>
        <end position="23"/>
    </location>
</feature>
<dbReference type="InterPro" id="IPR029021">
    <property type="entry name" value="Prot-tyrosine_phosphatase-like"/>
</dbReference>
<dbReference type="Pfam" id="PF02181">
    <property type="entry name" value="FH2"/>
    <property type="match status" value="1"/>
</dbReference>
<feature type="region of interest" description="Disordered" evidence="1">
    <location>
        <begin position="2074"/>
        <end position="2106"/>
    </location>
</feature>
<feature type="region of interest" description="Disordered" evidence="1">
    <location>
        <begin position="1729"/>
        <end position="1756"/>
    </location>
</feature>
<organism evidence="3 4">
    <name type="scientific">Theileria orientalis</name>
    <dbReference type="NCBI Taxonomy" id="68886"/>
    <lineage>
        <taxon>Eukaryota</taxon>
        <taxon>Sar</taxon>
        <taxon>Alveolata</taxon>
        <taxon>Apicomplexa</taxon>
        <taxon>Aconoidasida</taxon>
        <taxon>Piroplasmida</taxon>
        <taxon>Theileriidae</taxon>
        <taxon>Theileria</taxon>
    </lineage>
</organism>
<feature type="domain" description="C2 tensin-type" evidence="2">
    <location>
        <begin position="668"/>
        <end position="855"/>
    </location>
</feature>
<feature type="compositionally biased region" description="Basic and acidic residues" evidence="1">
    <location>
        <begin position="1026"/>
        <end position="1045"/>
    </location>
</feature>
<feature type="compositionally biased region" description="Low complexity" evidence="1">
    <location>
        <begin position="1331"/>
        <end position="1340"/>
    </location>
</feature>
<feature type="compositionally biased region" description="Basic and acidic residues" evidence="1">
    <location>
        <begin position="1412"/>
        <end position="1422"/>
    </location>
</feature>
<gene>
    <name evidence="3" type="ORF">MACJ_002282</name>
</gene>
<feature type="region of interest" description="Disordered" evidence="1">
    <location>
        <begin position="732"/>
        <end position="754"/>
    </location>
</feature>
<reference evidence="3" key="1">
    <citation type="submission" date="2022-07" db="EMBL/GenBank/DDBJ databases">
        <title>Evaluation of T. orientalis genome assembly methods using nanopore sequencing and analysis of variation between genomes.</title>
        <authorList>
            <person name="Yam J."/>
            <person name="Micallef M.L."/>
            <person name="Liu M."/>
            <person name="Djordjevic S.P."/>
            <person name="Bogema D.R."/>
            <person name="Jenkins C."/>
        </authorList>
    </citation>
    <scope>NUCLEOTIDE SEQUENCE</scope>
    <source>
        <strain evidence="3">Fish Creek</strain>
    </source>
</reference>
<evidence type="ECO:0000313" key="4">
    <source>
        <dbReference type="Proteomes" id="UP000244803"/>
    </source>
</evidence>
<dbReference type="Pfam" id="PF10409">
    <property type="entry name" value="PTEN_C2"/>
    <property type="match status" value="1"/>
</dbReference>
<proteinExistence type="predicted"/>
<sequence length="2222" mass="246878">MSLNTPSNKEIYKKYPKDSKTESEISPLKTTGKQEKSLIRQLSVNLKNLALKRSVAQGESAIGAEKTSLNEDRRIEYIGFTPKQYKGGSYWPEMQLNMVNTEADAVFKLGSRAFKLKNRNPKLGDKTPKDAESCDDEEKTEFLIKKADLVVKKNELIPPLLHFLNYNMFAMRTPWRYLSKEKTLRNNVEELLLFLKLFQKLTTKYYKDIDLSGKTTREHEFEFLVNFYNYVYTKINILFKQMTYNEIVNTVLEDKEKKIAESDIDVNFLIGYKDVVCINNKYYDIKDFGLDTSYINYQKYVVFDLCDDKYSLSDLFNKEFNDQIVELRMNEHYIPSFGYILTVCSAMLFWIKFDTLDKFCVVNYTNINFNILLVFSCLILTMDHSISNISEVQERLLNTLRWREFCGPATEECNSNVPLMFPITTWPPSYKRYLYYYYNVIKKVRNSDLYSTEGESLIEELESEEMNYVVGKDNLKVAEIKLYRLESVVLVNSLIPKHTIDIEIYQLNGNMGTYDINELTSRSFTTDGHSSLSGSAEQMLTVRSIDSNAGKATLDQVLGKSTAYKVKSPSADSILSQGIVSPLTGTASRLYGTFNPAASAVNIKASPTAAHANKAAAIHANVTDSRVASPLGADAEVSSGTSYATCSPGDLGPNSDSDNVASPVNEWVNNRCRSYDSIMFRNCKCSYYSNMDTNDEVKLLSCPYNYTTKTVINSEYDDNVIYYFNKDHKDKENKKHHKNGVDGSHGNSAGGGYSGLHGTHGNKGAYSYQSGKKSTSGATHYHDGGGEGSVVLSGDITIVFVVDIKHLGRNHVASYSFNTSFVDGNVIELKKEDLDIWDKKCPILPNSRILINLTQLNKEVCERLVSKESIGSEIVMGSTTEEGWYIFSKSGNVMNFVVNHIKKVKFNELQQLLRLTKHKIETCLLALKLCKSFAEALTLLIQLKKPFHQNYFNKDEANEFYRENFDEDLETPKKFDKIEYSIDAYLDSKEASPVLEKIEEAQIIHDEQGSLATGLEGEPENEEDLEKQKAVEEDHKPETEELNRSVEVKKVEDERVDEEALDRLKSIKDFRLGERTPLLSSSDDGFLASDGEMLEGSSSSSSSRSGTEMYQEESGGVISGDLVEAGEDVLLRIDEGSNHFQGEKLMNLLKNKDAILGEKEDGLVGEHKSPGEDKYGLLRPDESTPLVPEKDRLSEEGAEKLFGEVKDEDLLTLLEYANDNKLLSTSAEDVLKDKKSQLSRSELLSRLNDENLMKLLTYKEDYMAIRDLVDKDKLEEFDRRVSKGEYVEGLFEGKSAVYEKVERMGAHKPVPPLLGASPSGEGRGKDVDARSSGSAEKSSVSVESLVLSSDGMSVSDKSDLGGLASPKEVLLTTRLDISLSPIRTIVPAKGGPLLVPPLILGKPPSDPPVKQKMPEKPEEKPVAKQPVGKQVPKGKMPPKLGKKVPPIPKGPIKSVKRALPLGVKLHWKPLLPSKLNNTIFASFNDNLLRSNTTQSDLIDVMNIKKLFSRSSHATNSISTLNSRAMVQVPERQNSNKRKKTSNFIEVLDNKRAQNILIILRFNNMDEYIKLLDDVNNLSILNPVLTYFCTVNCAEGGLGNASSRTSSIGSTFGLSTGSFGSIATSETVDTSGLENGVAVGGTAPANHVISSTGTASIINMPPPVNEKVIEEIKDNVNKLYLSYPNEHEVELLISSYNAIDVNAVRASASASKDVIGNAGANVTGGKAGDGNNTSASAKDVGTTNCGLPTGDNPVNSSTETMATETLASDAMVFDAGGNNTNSNNTSSKSTMVIGSTSSIEEKDAKPAESDAQKDLAKEVEQLDDNAIKLRQFRDIERMLIEMLLRDRMWVKINLVKYYIDMEHQLMVINQQLKLYNNAISEVKNSRLLPLILNIILQYGNFVNYGNINEGEKGFTLSSTIKLIDFKSSDNTLSSLHYLIINLYIKLLTSAENTPVESSKPEVNVAAVANNIASNTPIAADDFDEDEGSQAEPSTNRSVVAPSETSVDKPLGAPLPDPDDALGGNLLNIDKKLINVLKAQKISSRGINETLQELSNQLLEIITMFDRSSGNMGASFTNDMSSVSSGSANSLNNTNRSSSSVSSSGSTADDKMNALISMSKKRLNEINEHKDETFMELKNVWYYLGEDFGATSPDKTELGAENELEKIFKILGELIMCIKKVFSDVKVKPTKYLIVLSKPEDQELFLKSFMDTRSRNNYYKSLKR</sequence>
<accession>A0A976M5X5</accession>
<feature type="region of interest" description="Disordered" evidence="1">
    <location>
        <begin position="1076"/>
        <end position="1119"/>
    </location>
</feature>
<evidence type="ECO:0000259" key="2">
    <source>
        <dbReference type="SMART" id="SM01326"/>
    </source>
</evidence>
<feature type="region of interest" description="Disordered" evidence="1">
    <location>
        <begin position="1007"/>
        <end position="1045"/>
    </location>
</feature>